<feature type="transmembrane region" description="Helical" evidence="12">
    <location>
        <begin position="190"/>
        <end position="208"/>
    </location>
</feature>
<gene>
    <name evidence="13" type="ORF">PPL_11027</name>
</gene>
<evidence type="ECO:0000256" key="1">
    <source>
        <dbReference type="ARBA" id="ARBA00003019"/>
    </source>
</evidence>
<dbReference type="CDD" id="cd17487">
    <property type="entry name" value="MFS_MFSD5_like"/>
    <property type="match status" value="1"/>
</dbReference>
<sequence length="430" mass="48093">MWLKSSNDNESASKVSSTSSTQSMQSFKSFQYKYLTIYLLAMAADWLQGPYVYALYESYGFKKSDIAFLFVSGFLSSMCFGIIVGPIADKYGRKLMSIIFGVLYSASCLTKLVNDFGILLAGRVLGGISTSLLFSVFESWMVAEHNAREYPDSLLSSTFYIATFLNGIVAIFAGLWSSFAADRWGFVSPFMWALGLLVICTVLIITSWNENYGNSSVSLEHTFRSSFQYLMNDRSIIKLGFIQSLFEASMYTFVFMWTPTLQESGSQVGELPFGLIFATFMVCIMIGSSIFNMISKQASMTTERLACWIFGCAIGCMSIPYLFPTQSLLIYISFLVFEICCGLYFPTIGTLRSKYIPESARTSIMNYFRVPLNFMVVVVLSNISSISTTNIFLVCTLWLSIALVLQNSFVPRSSSNILPKSINENFISVD</sequence>
<organism evidence="13 14">
    <name type="scientific">Heterostelium pallidum (strain ATCC 26659 / Pp 5 / PN500)</name>
    <name type="common">Cellular slime mold</name>
    <name type="synonym">Polysphondylium pallidum</name>
    <dbReference type="NCBI Taxonomy" id="670386"/>
    <lineage>
        <taxon>Eukaryota</taxon>
        <taxon>Amoebozoa</taxon>
        <taxon>Evosea</taxon>
        <taxon>Eumycetozoa</taxon>
        <taxon>Dictyostelia</taxon>
        <taxon>Acytosteliales</taxon>
        <taxon>Acytosteliaceae</taxon>
        <taxon>Heterostelium</taxon>
    </lineage>
</organism>
<evidence type="ECO:0000313" key="14">
    <source>
        <dbReference type="Proteomes" id="UP000001396"/>
    </source>
</evidence>
<feature type="transmembrane region" description="Helical" evidence="12">
    <location>
        <begin position="34"/>
        <end position="54"/>
    </location>
</feature>
<dbReference type="PANTHER" id="PTHR23516">
    <property type="entry name" value="SAM (S-ADENOSYL METHIONINE) TRANSPORTER"/>
    <property type="match status" value="1"/>
</dbReference>
<keyword evidence="6 12" id="KW-0812">Transmembrane</keyword>
<evidence type="ECO:0000256" key="10">
    <source>
        <dbReference type="ARBA" id="ARBA00030646"/>
    </source>
</evidence>
<protein>
    <recommendedName>
        <fullName evidence="3">Molybdate-anion transporter</fullName>
    </recommendedName>
    <alternativeName>
        <fullName evidence="10">Major facilitator superfamily domain-containing protein 5</fullName>
    </alternativeName>
    <alternativeName>
        <fullName evidence="11">Molybdate transporter 2 homolog</fullName>
    </alternativeName>
</protein>
<dbReference type="AlphaFoldDB" id="D3BSQ8"/>
<dbReference type="PANTHER" id="PTHR23516:SF1">
    <property type="entry name" value="MOLYBDATE-ANION TRANSPORTER"/>
    <property type="match status" value="1"/>
</dbReference>
<keyword evidence="8" id="KW-0406">Ion transport</keyword>
<dbReference type="InParanoid" id="D3BSQ8"/>
<dbReference type="Proteomes" id="UP000001396">
    <property type="component" value="Unassembled WGS sequence"/>
</dbReference>
<dbReference type="GeneID" id="31366496"/>
<keyword evidence="7 12" id="KW-1133">Transmembrane helix</keyword>
<dbReference type="GO" id="GO:0006811">
    <property type="term" value="P:monoatomic ion transport"/>
    <property type="evidence" value="ECO:0007669"/>
    <property type="project" value="UniProtKB-KW"/>
</dbReference>
<keyword evidence="5" id="KW-1003">Cell membrane</keyword>
<evidence type="ECO:0000313" key="13">
    <source>
        <dbReference type="EMBL" id="EFA75523.1"/>
    </source>
</evidence>
<dbReference type="PROSITE" id="PS00216">
    <property type="entry name" value="SUGAR_TRANSPORT_1"/>
    <property type="match status" value="1"/>
</dbReference>
<comment type="subcellular location">
    <subcellularLocation>
        <location evidence="2">Cell membrane</location>
        <topology evidence="2">Multi-pass membrane protein</topology>
    </subcellularLocation>
</comment>
<feature type="transmembrane region" description="Helical" evidence="12">
    <location>
        <begin position="95"/>
        <end position="112"/>
    </location>
</feature>
<evidence type="ECO:0000256" key="9">
    <source>
        <dbReference type="ARBA" id="ARBA00023136"/>
    </source>
</evidence>
<dbReference type="InterPro" id="IPR005829">
    <property type="entry name" value="Sugar_transporter_CS"/>
</dbReference>
<feature type="transmembrane region" description="Helical" evidence="12">
    <location>
        <begin position="158"/>
        <end position="178"/>
    </location>
</feature>
<feature type="transmembrane region" description="Helical" evidence="12">
    <location>
        <begin position="271"/>
        <end position="293"/>
    </location>
</feature>
<comment type="caution">
    <text evidence="13">The sequence shown here is derived from an EMBL/GenBank/DDBJ whole genome shotgun (WGS) entry which is preliminary data.</text>
</comment>
<dbReference type="InterPro" id="IPR008509">
    <property type="entry name" value="MOT2/MFSD5"/>
</dbReference>
<evidence type="ECO:0000256" key="2">
    <source>
        <dbReference type="ARBA" id="ARBA00004651"/>
    </source>
</evidence>
<keyword evidence="4" id="KW-0813">Transport</keyword>
<dbReference type="FunCoup" id="D3BSQ8">
    <property type="interactions" value="64"/>
</dbReference>
<feature type="transmembrane region" description="Helical" evidence="12">
    <location>
        <begin position="118"/>
        <end position="137"/>
    </location>
</feature>
<dbReference type="Gene3D" id="1.20.1250.20">
    <property type="entry name" value="MFS general substrate transporter like domains"/>
    <property type="match status" value="1"/>
</dbReference>
<dbReference type="SUPFAM" id="SSF103473">
    <property type="entry name" value="MFS general substrate transporter"/>
    <property type="match status" value="1"/>
</dbReference>
<proteinExistence type="predicted"/>
<accession>D3BSQ8</accession>
<feature type="transmembrane region" description="Helical" evidence="12">
    <location>
        <begin position="66"/>
        <end position="88"/>
    </location>
</feature>
<evidence type="ECO:0000256" key="4">
    <source>
        <dbReference type="ARBA" id="ARBA00022448"/>
    </source>
</evidence>
<feature type="transmembrane region" description="Helical" evidence="12">
    <location>
        <begin position="367"/>
        <end position="385"/>
    </location>
</feature>
<dbReference type="OMA" id="MNTWPEN"/>
<dbReference type="GO" id="GO:0005886">
    <property type="term" value="C:plasma membrane"/>
    <property type="evidence" value="ECO:0007669"/>
    <property type="project" value="UniProtKB-SubCell"/>
</dbReference>
<dbReference type="STRING" id="670386.D3BSQ8"/>
<reference evidence="13 14" key="1">
    <citation type="journal article" date="2011" name="Genome Res.">
        <title>Phylogeny-wide analysis of social amoeba genomes highlights ancient origins for complex intercellular communication.</title>
        <authorList>
            <person name="Heidel A.J."/>
            <person name="Lawal H.M."/>
            <person name="Felder M."/>
            <person name="Schilde C."/>
            <person name="Helps N.R."/>
            <person name="Tunggal B."/>
            <person name="Rivero F."/>
            <person name="John U."/>
            <person name="Schleicher M."/>
            <person name="Eichinger L."/>
            <person name="Platzer M."/>
            <person name="Noegel A.A."/>
            <person name="Schaap P."/>
            <person name="Gloeckner G."/>
        </authorList>
    </citation>
    <scope>NUCLEOTIDE SEQUENCE [LARGE SCALE GENOMIC DNA]</scope>
    <source>
        <strain evidence="14">ATCC 26659 / Pp 5 / PN500</strain>
    </source>
</reference>
<dbReference type="Pfam" id="PF05631">
    <property type="entry name" value="MFS_5"/>
    <property type="match status" value="1"/>
</dbReference>
<dbReference type="RefSeq" id="XP_020427657.1">
    <property type="nucleotide sequence ID" value="XM_020581787.1"/>
</dbReference>
<dbReference type="GO" id="GO:0015098">
    <property type="term" value="F:molybdate ion transmembrane transporter activity"/>
    <property type="evidence" value="ECO:0007669"/>
    <property type="project" value="InterPro"/>
</dbReference>
<dbReference type="EMBL" id="ADBJ01000054">
    <property type="protein sequence ID" value="EFA75523.1"/>
    <property type="molecule type" value="Genomic_DNA"/>
</dbReference>
<dbReference type="InterPro" id="IPR036259">
    <property type="entry name" value="MFS_trans_sf"/>
</dbReference>
<name>D3BSQ8_HETP5</name>
<keyword evidence="9 12" id="KW-0472">Membrane</keyword>
<evidence type="ECO:0000256" key="6">
    <source>
        <dbReference type="ARBA" id="ARBA00022692"/>
    </source>
</evidence>
<feature type="transmembrane region" description="Helical" evidence="12">
    <location>
        <begin position="329"/>
        <end position="346"/>
    </location>
</feature>
<feature type="transmembrane region" description="Helical" evidence="12">
    <location>
        <begin position="236"/>
        <end position="259"/>
    </location>
</feature>
<evidence type="ECO:0000256" key="8">
    <source>
        <dbReference type="ARBA" id="ARBA00023065"/>
    </source>
</evidence>
<feature type="transmembrane region" description="Helical" evidence="12">
    <location>
        <begin position="305"/>
        <end position="323"/>
    </location>
</feature>
<evidence type="ECO:0000256" key="3">
    <source>
        <dbReference type="ARBA" id="ARBA00021242"/>
    </source>
</evidence>
<evidence type="ECO:0000256" key="11">
    <source>
        <dbReference type="ARBA" id="ARBA00032555"/>
    </source>
</evidence>
<evidence type="ECO:0000256" key="7">
    <source>
        <dbReference type="ARBA" id="ARBA00022989"/>
    </source>
</evidence>
<comment type="function">
    <text evidence="1">Mediates high-affinity intracellular uptake of the rare oligo-element molybdenum.</text>
</comment>
<evidence type="ECO:0000256" key="12">
    <source>
        <dbReference type="SAM" id="Phobius"/>
    </source>
</evidence>
<keyword evidence="14" id="KW-1185">Reference proteome</keyword>
<evidence type="ECO:0000256" key="5">
    <source>
        <dbReference type="ARBA" id="ARBA00022475"/>
    </source>
</evidence>